<keyword evidence="7" id="KW-0808">Transferase</keyword>
<dbReference type="CDD" id="cd07377">
    <property type="entry name" value="WHTH_GntR"/>
    <property type="match status" value="1"/>
</dbReference>
<dbReference type="InterPro" id="IPR036388">
    <property type="entry name" value="WH-like_DNA-bd_sf"/>
</dbReference>
<evidence type="ECO:0000256" key="2">
    <source>
        <dbReference type="ARBA" id="ARBA00022898"/>
    </source>
</evidence>
<evidence type="ECO:0000256" key="5">
    <source>
        <dbReference type="ARBA" id="ARBA00023163"/>
    </source>
</evidence>
<dbReference type="SUPFAM" id="SSF53383">
    <property type="entry name" value="PLP-dependent transferases"/>
    <property type="match status" value="1"/>
</dbReference>
<dbReference type="SUPFAM" id="SSF46785">
    <property type="entry name" value="Winged helix' DNA-binding domain"/>
    <property type="match status" value="1"/>
</dbReference>
<dbReference type="EMBL" id="FOGI01000007">
    <property type="protein sequence ID" value="SES09670.1"/>
    <property type="molecule type" value="Genomic_DNA"/>
</dbReference>
<name>A0A1H9UJG6_9PSEU</name>
<dbReference type="InterPro" id="IPR015424">
    <property type="entry name" value="PyrdxlP-dep_Trfase"/>
</dbReference>
<dbReference type="SMART" id="SM00345">
    <property type="entry name" value="HTH_GNTR"/>
    <property type="match status" value="1"/>
</dbReference>
<dbReference type="Proteomes" id="UP000199051">
    <property type="component" value="Unassembled WGS sequence"/>
</dbReference>
<dbReference type="InterPro" id="IPR036390">
    <property type="entry name" value="WH_DNA-bd_sf"/>
</dbReference>
<feature type="domain" description="HTH gntR-type" evidence="6">
    <location>
        <begin position="1"/>
        <end position="68"/>
    </location>
</feature>
<dbReference type="PROSITE" id="PS50949">
    <property type="entry name" value="HTH_GNTR"/>
    <property type="match status" value="1"/>
</dbReference>
<dbReference type="CDD" id="cd00609">
    <property type="entry name" value="AAT_like"/>
    <property type="match status" value="1"/>
</dbReference>
<keyword evidence="2" id="KW-0663">Pyridoxal phosphate</keyword>
<dbReference type="InterPro" id="IPR015422">
    <property type="entry name" value="PyrdxlP-dep_Trfase_small"/>
</dbReference>
<dbReference type="InterPro" id="IPR051446">
    <property type="entry name" value="HTH_trans_reg/aminotransferase"/>
</dbReference>
<keyword evidence="4 7" id="KW-0238">DNA-binding</keyword>
<comment type="similarity">
    <text evidence="1">In the C-terminal section; belongs to the class-I pyridoxal-phosphate-dependent aminotransferase family.</text>
</comment>
<dbReference type="Pfam" id="PF00392">
    <property type="entry name" value="GntR"/>
    <property type="match status" value="1"/>
</dbReference>
<reference evidence="8" key="1">
    <citation type="submission" date="2016-10" db="EMBL/GenBank/DDBJ databases">
        <authorList>
            <person name="Varghese N."/>
            <person name="Submissions S."/>
        </authorList>
    </citation>
    <scope>NUCLEOTIDE SEQUENCE [LARGE SCALE GENOMIC DNA]</scope>
    <source>
        <strain evidence="8">DSM 44260</strain>
    </source>
</reference>
<keyword evidence="8" id="KW-1185">Reference proteome</keyword>
<keyword evidence="5" id="KW-0804">Transcription</keyword>
<dbReference type="InterPro" id="IPR015421">
    <property type="entry name" value="PyrdxlP-dep_Trfase_major"/>
</dbReference>
<dbReference type="Gene3D" id="1.10.10.10">
    <property type="entry name" value="Winged helix-like DNA-binding domain superfamily/Winged helix DNA-binding domain"/>
    <property type="match status" value="1"/>
</dbReference>
<dbReference type="Gene3D" id="3.40.640.10">
    <property type="entry name" value="Type I PLP-dependent aspartate aminotransferase-like (Major domain)"/>
    <property type="match status" value="1"/>
</dbReference>
<dbReference type="InterPro" id="IPR000524">
    <property type="entry name" value="Tscrpt_reg_HTH_GntR"/>
</dbReference>
<dbReference type="Gene3D" id="3.90.1150.10">
    <property type="entry name" value="Aspartate Aminotransferase, domain 1"/>
    <property type="match status" value="1"/>
</dbReference>
<dbReference type="GO" id="GO:0003677">
    <property type="term" value="F:DNA binding"/>
    <property type="evidence" value="ECO:0007669"/>
    <property type="project" value="UniProtKB-KW"/>
</dbReference>
<proteinExistence type="inferred from homology"/>
<evidence type="ECO:0000256" key="4">
    <source>
        <dbReference type="ARBA" id="ARBA00023125"/>
    </source>
</evidence>
<dbReference type="PANTHER" id="PTHR46577">
    <property type="entry name" value="HTH-TYPE TRANSCRIPTIONAL REGULATORY PROTEIN GABR"/>
    <property type="match status" value="1"/>
</dbReference>
<accession>A0A1H9UJG6</accession>
<sequence length="437" mass="45935">MDFRTVADRIARDIATGALGPGTRLPPQRRFARDHGIAVSTASRVYAELVRRGLVVGEVGRGTYVRATPSVAEAALAEPSGAPVDLELNFPVLPEHTALIAESLRVLLRHDVLAESLRAVGVTGTPSARAAAVELLARGGWVPRPEDVLFAGNGRQAIAGAIAALVAPGERLGVEDITYAVVKGIAARLGVVLVPLATDGEGVTPEALSSAVGLRAVYLQPTLHNPLGVSMGPRRREAIAELLCARDIPLIEDAIYGFLHDDPPLWSFVSRAVLVDSLSKRVAPGLSLGFAVTSPTLRPHLVNAIRSGGWSPQHVAMAAMTTWTTDGTAARLRADKRADAQARQSLAAQYLSGQDIQADPRSYHLWWRLPPTWRPDTFVAAAARAGISVTPAAAFAIPPTVPPQAIRLALASPPLPTLATALSHLAALAATPTPDAD</sequence>
<keyword evidence="7" id="KW-0032">Aminotransferase</keyword>
<dbReference type="Pfam" id="PF00155">
    <property type="entry name" value="Aminotran_1_2"/>
    <property type="match status" value="1"/>
</dbReference>
<organism evidence="7 8">
    <name type="scientific">Actinokineospora terrae</name>
    <dbReference type="NCBI Taxonomy" id="155974"/>
    <lineage>
        <taxon>Bacteria</taxon>
        <taxon>Bacillati</taxon>
        <taxon>Actinomycetota</taxon>
        <taxon>Actinomycetes</taxon>
        <taxon>Pseudonocardiales</taxon>
        <taxon>Pseudonocardiaceae</taxon>
        <taxon>Actinokineospora</taxon>
    </lineage>
</organism>
<evidence type="ECO:0000313" key="7">
    <source>
        <dbReference type="EMBL" id="SES09670.1"/>
    </source>
</evidence>
<dbReference type="RefSeq" id="WP_092779656.1">
    <property type="nucleotide sequence ID" value="NZ_FOGI01000007.1"/>
</dbReference>
<protein>
    <submittedName>
        <fullName evidence="7">DNA-binding transcriptional regulator, MocR family, contains an aminotransferase domain</fullName>
    </submittedName>
</protein>
<dbReference type="PANTHER" id="PTHR46577:SF1">
    <property type="entry name" value="HTH-TYPE TRANSCRIPTIONAL REGULATORY PROTEIN GABR"/>
    <property type="match status" value="1"/>
</dbReference>
<evidence type="ECO:0000256" key="3">
    <source>
        <dbReference type="ARBA" id="ARBA00023015"/>
    </source>
</evidence>
<keyword evidence="3" id="KW-0805">Transcription regulation</keyword>
<dbReference type="STRING" id="155974.SAMN04487818_107291"/>
<evidence type="ECO:0000259" key="6">
    <source>
        <dbReference type="PROSITE" id="PS50949"/>
    </source>
</evidence>
<evidence type="ECO:0000256" key="1">
    <source>
        <dbReference type="ARBA" id="ARBA00005384"/>
    </source>
</evidence>
<dbReference type="GO" id="GO:0003700">
    <property type="term" value="F:DNA-binding transcription factor activity"/>
    <property type="evidence" value="ECO:0007669"/>
    <property type="project" value="InterPro"/>
</dbReference>
<gene>
    <name evidence="7" type="ORF">SAMN04487818_107291</name>
</gene>
<dbReference type="AlphaFoldDB" id="A0A1H9UJG6"/>
<dbReference type="GO" id="GO:0030170">
    <property type="term" value="F:pyridoxal phosphate binding"/>
    <property type="evidence" value="ECO:0007669"/>
    <property type="project" value="InterPro"/>
</dbReference>
<evidence type="ECO:0000313" key="8">
    <source>
        <dbReference type="Proteomes" id="UP000199051"/>
    </source>
</evidence>
<dbReference type="InterPro" id="IPR004839">
    <property type="entry name" value="Aminotransferase_I/II_large"/>
</dbReference>
<dbReference type="GO" id="GO:0008483">
    <property type="term" value="F:transaminase activity"/>
    <property type="evidence" value="ECO:0007669"/>
    <property type="project" value="UniProtKB-KW"/>
</dbReference>